<sequence>MGSGAGSKTLAYRQPANGKQVRMMSARETADSSFLVYGSTEWNTGLSKEVEEVPLDQVQDPLDPQPEGERLLIGTLLLDRRRRGGGQEERRRRRTGGGEEEEEDRRRTGVHQEVQTPVRTRSPDPVWTRSPRPHVDPVPQSPPDPVRTRSPRPRVDPVRSSPSSLSASMLSCSWFRPRWVTAENCQLRTSDSWDHWARGGLRKNFRF</sequence>
<evidence type="ECO:0000256" key="1">
    <source>
        <dbReference type="SAM" id="MobiDB-lite"/>
    </source>
</evidence>
<organism evidence="2 3">
    <name type="scientific">Liparis tanakae</name>
    <name type="common">Tanaka's snailfish</name>
    <dbReference type="NCBI Taxonomy" id="230148"/>
    <lineage>
        <taxon>Eukaryota</taxon>
        <taxon>Metazoa</taxon>
        <taxon>Chordata</taxon>
        <taxon>Craniata</taxon>
        <taxon>Vertebrata</taxon>
        <taxon>Euteleostomi</taxon>
        <taxon>Actinopterygii</taxon>
        <taxon>Neopterygii</taxon>
        <taxon>Teleostei</taxon>
        <taxon>Neoteleostei</taxon>
        <taxon>Acanthomorphata</taxon>
        <taxon>Eupercaria</taxon>
        <taxon>Perciformes</taxon>
        <taxon>Cottioidei</taxon>
        <taxon>Cottales</taxon>
        <taxon>Liparidae</taxon>
        <taxon>Liparis</taxon>
    </lineage>
</organism>
<evidence type="ECO:0000313" key="2">
    <source>
        <dbReference type="EMBL" id="TNN84576.1"/>
    </source>
</evidence>
<evidence type="ECO:0000313" key="3">
    <source>
        <dbReference type="Proteomes" id="UP000314294"/>
    </source>
</evidence>
<keyword evidence="3" id="KW-1185">Reference proteome</keyword>
<name>A0A4Z2J314_9TELE</name>
<gene>
    <name evidence="2" type="ORF">EYF80_005276</name>
</gene>
<dbReference type="EMBL" id="SRLO01000026">
    <property type="protein sequence ID" value="TNN84576.1"/>
    <property type="molecule type" value="Genomic_DNA"/>
</dbReference>
<dbReference type="Proteomes" id="UP000314294">
    <property type="component" value="Unassembled WGS sequence"/>
</dbReference>
<dbReference type="AlphaFoldDB" id="A0A4Z2J314"/>
<protein>
    <submittedName>
        <fullName evidence="2">Uncharacterized protein</fullName>
    </submittedName>
</protein>
<proteinExistence type="predicted"/>
<feature type="region of interest" description="Disordered" evidence="1">
    <location>
        <begin position="52"/>
        <end position="167"/>
    </location>
</feature>
<comment type="caution">
    <text evidence="2">The sequence shown here is derived from an EMBL/GenBank/DDBJ whole genome shotgun (WGS) entry which is preliminary data.</text>
</comment>
<accession>A0A4Z2J314</accession>
<feature type="region of interest" description="Disordered" evidence="1">
    <location>
        <begin position="1"/>
        <end position="26"/>
    </location>
</feature>
<reference evidence="2 3" key="1">
    <citation type="submission" date="2019-03" db="EMBL/GenBank/DDBJ databases">
        <title>First draft genome of Liparis tanakae, snailfish: a comprehensive survey of snailfish specific genes.</title>
        <authorList>
            <person name="Kim W."/>
            <person name="Song I."/>
            <person name="Jeong J.-H."/>
            <person name="Kim D."/>
            <person name="Kim S."/>
            <person name="Ryu S."/>
            <person name="Song J.Y."/>
            <person name="Lee S.K."/>
        </authorList>
    </citation>
    <scope>NUCLEOTIDE SEQUENCE [LARGE SCALE GENOMIC DNA]</scope>
    <source>
        <tissue evidence="2">Muscle</tissue>
    </source>
</reference>